<dbReference type="EC" id="6.3.1.19" evidence="7"/>
<protein>
    <recommendedName>
        <fullName evidence="7">Pup--protein ligase</fullName>
        <ecNumber evidence="7">6.3.1.19</ecNumber>
    </recommendedName>
</protein>
<dbReference type="AlphaFoldDB" id="A0A7M1QZC7"/>
<keyword evidence="5" id="KW-0067">ATP-binding</keyword>
<evidence type="ECO:0000256" key="4">
    <source>
        <dbReference type="ARBA" id="ARBA00022786"/>
    </source>
</evidence>
<dbReference type="GO" id="GO:0010498">
    <property type="term" value="P:proteasomal protein catabolic process"/>
    <property type="evidence" value="ECO:0007669"/>
    <property type="project" value="UniProtKB-UniRule"/>
</dbReference>
<dbReference type="EMBL" id="CP063213">
    <property type="protein sequence ID" value="QOR46645.1"/>
    <property type="molecule type" value="Genomic_DNA"/>
</dbReference>
<dbReference type="InterPro" id="IPR022279">
    <property type="entry name" value="Pup_ligase"/>
</dbReference>
<dbReference type="PANTHER" id="PTHR42307">
    <property type="entry name" value="PUP DEAMIDASE/DEPUPYLASE"/>
    <property type="match status" value="1"/>
</dbReference>
<name>A0A7M1QZC7_9ACTO</name>
<dbReference type="Pfam" id="PF03136">
    <property type="entry name" value="Pup_ligase"/>
    <property type="match status" value="1"/>
</dbReference>
<evidence type="ECO:0000256" key="2">
    <source>
        <dbReference type="ARBA" id="ARBA00022723"/>
    </source>
</evidence>
<keyword evidence="1 8" id="KW-0436">Ligase</keyword>
<reference evidence="8 9" key="1">
    <citation type="submission" date="2020-10" db="EMBL/GenBank/DDBJ databases">
        <title>Trueperella pecoris sp. nov. isolated from bovine and porcine specimens.</title>
        <authorList>
            <person name="Schoenecker L."/>
            <person name="Schnydrig P."/>
            <person name="Brodard I."/>
            <person name="Thomann A."/>
            <person name="Hemphill A."/>
            <person name="Rodriguez-Campos S."/>
            <person name="Perreten V."/>
            <person name="Jores J."/>
            <person name="Kittl S."/>
        </authorList>
    </citation>
    <scope>NUCLEOTIDE SEQUENCE [LARGE SCALE GENOMIC DNA]</scope>
    <source>
        <strain evidence="8 9">15A0121</strain>
    </source>
</reference>
<evidence type="ECO:0000256" key="3">
    <source>
        <dbReference type="ARBA" id="ARBA00022741"/>
    </source>
</evidence>
<evidence type="ECO:0000313" key="8">
    <source>
        <dbReference type="EMBL" id="QOR46645.1"/>
    </source>
</evidence>
<dbReference type="GO" id="GO:0016879">
    <property type="term" value="F:ligase activity, forming carbon-nitrogen bonds"/>
    <property type="evidence" value="ECO:0007669"/>
    <property type="project" value="UniProtKB-UniRule"/>
</dbReference>
<dbReference type="GO" id="GO:0046872">
    <property type="term" value="F:metal ion binding"/>
    <property type="evidence" value="ECO:0007669"/>
    <property type="project" value="UniProtKB-KW"/>
</dbReference>
<evidence type="ECO:0000256" key="7">
    <source>
        <dbReference type="NCBIfam" id="TIGR03686"/>
    </source>
</evidence>
<proteinExistence type="predicted"/>
<keyword evidence="2" id="KW-0479">Metal-binding</keyword>
<evidence type="ECO:0000256" key="6">
    <source>
        <dbReference type="ARBA" id="ARBA00022842"/>
    </source>
</evidence>
<dbReference type="PANTHER" id="PTHR42307:SF3">
    <property type="entry name" value="PUP--PROTEIN LIGASE"/>
    <property type="match status" value="1"/>
</dbReference>
<keyword evidence="6" id="KW-0460">Magnesium</keyword>
<dbReference type="InterPro" id="IPR004347">
    <property type="entry name" value="Pup_ligase/deamidase"/>
</dbReference>
<dbReference type="GO" id="GO:0019941">
    <property type="term" value="P:modification-dependent protein catabolic process"/>
    <property type="evidence" value="ECO:0007669"/>
    <property type="project" value="UniProtKB-UniRule"/>
</dbReference>
<dbReference type="GO" id="GO:0070490">
    <property type="term" value="P:protein pupylation"/>
    <property type="evidence" value="ECO:0007669"/>
    <property type="project" value="UniProtKB-UniRule"/>
</dbReference>
<evidence type="ECO:0000313" key="9">
    <source>
        <dbReference type="Proteomes" id="UP000595053"/>
    </source>
</evidence>
<keyword evidence="4" id="KW-0833">Ubl conjugation pathway</keyword>
<evidence type="ECO:0000256" key="5">
    <source>
        <dbReference type="ARBA" id="ARBA00022840"/>
    </source>
</evidence>
<dbReference type="NCBIfam" id="TIGR03686">
    <property type="entry name" value="pupylate_PafA"/>
    <property type="match status" value="1"/>
</dbReference>
<dbReference type="GO" id="GO:0005524">
    <property type="term" value="F:ATP binding"/>
    <property type="evidence" value="ECO:0007669"/>
    <property type="project" value="UniProtKB-KW"/>
</dbReference>
<gene>
    <name evidence="8" type="primary">pafA</name>
    <name evidence="8" type="ORF">INS88_05210</name>
</gene>
<accession>A0A8A5U805</accession>
<dbReference type="Proteomes" id="UP000595053">
    <property type="component" value="Chromosome"/>
</dbReference>
<accession>A0A7M1QZC7</accession>
<keyword evidence="9" id="KW-1185">Reference proteome</keyword>
<organism evidence="8 9">
    <name type="scientific">Trueperella pecoris</name>
    <dbReference type="NCBI Taxonomy" id="2733571"/>
    <lineage>
        <taxon>Bacteria</taxon>
        <taxon>Bacillati</taxon>
        <taxon>Actinomycetota</taxon>
        <taxon>Actinomycetes</taxon>
        <taxon>Actinomycetales</taxon>
        <taxon>Actinomycetaceae</taxon>
        <taxon>Trueperella</taxon>
    </lineage>
</organism>
<keyword evidence="3" id="KW-0547">Nucleotide-binding</keyword>
<sequence>MPQRIMGIETEYGLLCASTNGGEPPMDAEAAAHHLFEPLLRKTRSTSTFLANGARLYLDVGAHPEYATAECDYLGDLLANDRAGDQLYAQLAGDANEKLAASDARIHLFKNNRDSYGNSFGCHENYLVRRRRDFRQRIDGLIPYFVTRQIMVGAGFLEVDGGEVRFKLSQRADRMNDAVSAATTRSRPMINTRDEPHGDAELYRRMHVIVGDSNMSDSTSALKVGATQAVLDAIEDGLRLPDRTLAEPVRAIREVSADTSCRAVLELADGSRMTALEIQREVHDLVRSRFEDNGWLAELDPMRRYVFDLWERTLEALERGELVAISSEIDWVAKRQLLTRYAERLGTGLGDPRILRLDLAWHDITGAGLRPKLEASGGLKKLVSEADVARATGIPPQTTRAKLRGDFVALAMENRRDYMVDWMNIRLLEDGGARQVLLKDPFAPVNVEVAELMELIESE</sequence>
<evidence type="ECO:0000256" key="1">
    <source>
        <dbReference type="ARBA" id="ARBA00022598"/>
    </source>
</evidence>